<keyword evidence="2" id="KW-1185">Reference proteome</keyword>
<proteinExistence type="predicted"/>
<evidence type="ECO:0000313" key="2">
    <source>
        <dbReference type="Proteomes" id="UP001075354"/>
    </source>
</evidence>
<accession>A0AAV7XPU3</accession>
<dbReference type="EMBL" id="JAPTSV010000007">
    <property type="protein sequence ID" value="KAJ1526447.1"/>
    <property type="molecule type" value="Genomic_DNA"/>
</dbReference>
<sequence length="388" mass="42696">MKVILAVELFSSTNVNISLELGEEILPGSTINAMVIKDVDQMIDLTFGHSSTEARTGNVKYCRQSIDHGSPHSHISPQLVEKLRKARFCKVDPRTGQRKYVANSPTLKNWASTAESITALADIGKQYGKKLNPRVGVRTDSLESDFEGYKAHGNPGNKLTPAMAMASLKAMLIRGLVVPDNPHSNVESTALGGAGIEFDDGADSANTNPVSIAMEQVRFGAGVVSNETIANRFERYDDLILARNLRGDVLQGVAFKTCNADWTASSTSQEYQDLHSWDPSTHAAPSAYVVQHMKTASNIFVNHCRGFAHVWSIQAKVLKKLKGKLQCTWLTCPVHKEERMEAAITWLARKLILDFCSRTVDCPNVKKRAIQKSNGNLVKYFCICFAVV</sequence>
<comment type="caution">
    <text evidence="1">The sequence shown here is derived from an EMBL/GenBank/DDBJ whole genome shotgun (WGS) entry which is preliminary data.</text>
</comment>
<name>A0AAV7XPU3_9NEOP</name>
<dbReference type="Proteomes" id="UP001075354">
    <property type="component" value="Chromosome 7"/>
</dbReference>
<organism evidence="1 2">
    <name type="scientific">Megalurothrips usitatus</name>
    <name type="common">bean blossom thrips</name>
    <dbReference type="NCBI Taxonomy" id="439358"/>
    <lineage>
        <taxon>Eukaryota</taxon>
        <taxon>Metazoa</taxon>
        <taxon>Ecdysozoa</taxon>
        <taxon>Arthropoda</taxon>
        <taxon>Hexapoda</taxon>
        <taxon>Insecta</taxon>
        <taxon>Pterygota</taxon>
        <taxon>Neoptera</taxon>
        <taxon>Paraneoptera</taxon>
        <taxon>Thysanoptera</taxon>
        <taxon>Terebrantia</taxon>
        <taxon>Thripoidea</taxon>
        <taxon>Thripidae</taxon>
        <taxon>Megalurothrips</taxon>
    </lineage>
</organism>
<dbReference type="AlphaFoldDB" id="A0AAV7XPU3"/>
<gene>
    <name evidence="1" type="ORF">ONE63_009581</name>
</gene>
<protein>
    <submittedName>
        <fullName evidence="1">Uncharacterized protein</fullName>
    </submittedName>
</protein>
<evidence type="ECO:0000313" key="1">
    <source>
        <dbReference type="EMBL" id="KAJ1526447.1"/>
    </source>
</evidence>
<reference evidence="1" key="1">
    <citation type="submission" date="2022-12" db="EMBL/GenBank/DDBJ databases">
        <title>Chromosome-level genome assembly of the bean flower thrips Megalurothrips usitatus.</title>
        <authorList>
            <person name="Ma L."/>
            <person name="Liu Q."/>
            <person name="Li H."/>
            <person name="Cai W."/>
        </authorList>
    </citation>
    <scope>NUCLEOTIDE SEQUENCE</scope>
    <source>
        <strain evidence="1">Cailab_2022a</strain>
    </source>
</reference>